<feature type="domain" description="MYND-type" evidence="5">
    <location>
        <begin position="15"/>
        <end position="52"/>
    </location>
</feature>
<keyword evidence="3" id="KW-0862">Zinc</keyword>
<dbReference type="EMBL" id="ML976665">
    <property type="protein sequence ID" value="KAF1976927.1"/>
    <property type="molecule type" value="Genomic_DNA"/>
</dbReference>
<keyword evidence="1" id="KW-0479">Metal-binding</keyword>
<dbReference type="InterPro" id="IPR002893">
    <property type="entry name" value="Znf_MYND"/>
</dbReference>
<dbReference type="AlphaFoldDB" id="A0A6A5VUM3"/>
<name>A0A6A5VUM3_9PLEO</name>
<proteinExistence type="predicted"/>
<dbReference type="PROSITE" id="PS01360">
    <property type="entry name" value="ZF_MYND_1"/>
    <property type="match status" value="1"/>
</dbReference>
<keyword evidence="2 4" id="KW-0863">Zinc-finger</keyword>
<accession>A0A6A5VUM3</accession>
<dbReference type="OrthoDB" id="3776571at2759"/>
<evidence type="ECO:0000256" key="1">
    <source>
        <dbReference type="ARBA" id="ARBA00022723"/>
    </source>
</evidence>
<evidence type="ECO:0000256" key="3">
    <source>
        <dbReference type="ARBA" id="ARBA00022833"/>
    </source>
</evidence>
<dbReference type="PROSITE" id="PS50865">
    <property type="entry name" value="ZF_MYND_2"/>
    <property type="match status" value="1"/>
</dbReference>
<organism evidence="6 7">
    <name type="scientific">Bimuria novae-zelandiae CBS 107.79</name>
    <dbReference type="NCBI Taxonomy" id="1447943"/>
    <lineage>
        <taxon>Eukaryota</taxon>
        <taxon>Fungi</taxon>
        <taxon>Dikarya</taxon>
        <taxon>Ascomycota</taxon>
        <taxon>Pezizomycotina</taxon>
        <taxon>Dothideomycetes</taxon>
        <taxon>Pleosporomycetidae</taxon>
        <taxon>Pleosporales</taxon>
        <taxon>Massarineae</taxon>
        <taxon>Didymosphaeriaceae</taxon>
        <taxon>Bimuria</taxon>
    </lineage>
</organism>
<sequence>MAPNTTECSKLITGCIACGKQNGLLQCSQCKVVHFCGQEHQRKYWPEHKIVCKKIGKARKELEVKQKNARDTMTDMMGIDAASIMGRKADGNHRREQLRLAGQILEIPTHVAVETALDHMIDLRNLPISSNCDVLEMVASCLIRLGRD</sequence>
<dbReference type="GO" id="GO:0008270">
    <property type="term" value="F:zinc ion binding"/>
    <property type="evidence" value="ECO:0007669"/>
    <property type="project" value="UniProtKB-KW"/>
</dbReference>
<dbReference type="Gene3D" id="6.10.140.2220">
    <property type="match status" value="1"/>
</dbReference>
<evidence type="ECO:0000256" key="4">
    <source>
        <dbReference type="PROSITE-ProRule" id="PRU00134"/>
    </source>
</evidence>
<evidence type="ECO:0000313" key="6">
    <source>
        <dbReference type="EMBL" id="KAF1976927.1"/>
    </source>
</evidence>
<protein>
    <recommendedName>
        <fullName evidence="5">MYND-type domain-containing protein</fullName>
    </recommendedName>
</protein>
<evidence type="ECO:0000313" key="7">
    <source>
        <dbReference type="Proteomes" id="UP000800036"/>
    </source>
</evidence>
<gene>
    <name evidence="6" type="ORF">BU23DRAFT_15559</name>
</gene>
<evidence type="ECO:0000259" key="5">
    <source>
        <dbReference type="PROSITE" id="PS50865"/>
    </source>
</evidence>
<reference evidence="6" key="1">
    <citation type="journal article" date="2020" name="Stud. Mycol.">
        <title>101 Dothideomycetes genomes: a test case for predicting lifestyles and emergence of pathogens.</title>
        <authorList>
            <person name="Haridas S."/>
            <person name="Albert R."/>
            <person name="Binder M."/>
            <person name="Bloem J."/>
            <person name="Labutti K."/>
            <person name="Salamov A."/>
            <person name="Andreopoulos B."/>
            <person name="Baker S."/>
            <person name="Barry K."/>
            <person name="Bills G."/>
            <person name="Bluhm B."/>
            <person name="Cannon C."/>
            <person name="Castanera R."/>
            <person name="Culley D."/>
            <person name="Daum C."/>
            <person name="Ezra D."/>
            <person name="Gonzalez J."/>
            <person name="Henrissat B."/>
            <person name="Kuo A."/>
            <person name="Liang C."/>
            <person name="Lipzen A."/>
            <person name="Lutzoni F."/>
            <person name="Magnuson J."/>
            <person name="Mondo S."/>
            <person name="Nolan M."/>
            <person name="Ohm R."/>
            <person name="Pangilinan J."/>
            <person name="Park H.-J."/>
            <person name="Ramirez L."/>
            <person name="Alfaro M."/>
            <person name="Sun H."/>
            <person name="Tritt A."/>
            <person name="Yoshinaga Y."/>
            <person name="Zwiers L.-H."/>
            <person name="Turgeon B."/>
            <person name="Goodwin S."/>
            <person name="Spatafora J."/>
            <person name="Crous P."/>
            <person name="Grigoriev I."/>
        </authorList>
    </citation>
    <scope>NUCLEOTIDE SEQUENCE</scope>
    <source>
        <strain evidence="6">CBS 107.79</strain>
    </source>
</reference>
<dbReference type="SUPFAM" id="SSF144232">
    <property type="entry name" value="HIT/MYND zinc finger-like"/>
    <property type="match status" value="1"/>
</dbReference>
<dbReference type="Proteomes" id="UP000800036">
    <property type="component" value="Unassembled WGS sequence"/>
</dbReference>
<dbReference type="Pfam" id="PF01753">
    <property type="entry name" value="zf-MYND"/>
    <property type="match status" value="1"/>
</dbReference>
<keyword evidence="7" id="KW-1185">Reference proteome</keyword>
<evidence type="ECO:0000256" key="2">
    <source>
        <dbReference type="ARBA" id="ARBA00022771"/>
    </source>
</evidence>